<evidence type="ECO:0000313" key="1">
    <source>
        <dbReference type="EMBL" id="NEY90058.1"/>
    </source>
</evidence>
<organism evidence="1 2">
    <name type="scientific">Tabrizicola oligotrophica</name>
    <dbReference type="NCBI Taxonomy" id="2710650"/>
    <lineage>
        <taxon>Bacteria</taxon>
        <taxon>Pseudomonadati</taxon>
        <taxon>Pseudomonadota</taxon>
        <taxon>Alphaproteobacteria</taxon>
        <taxon>Rhodobacterales</taxon>
        <taxon>Paracoccaceae</taxon>
        <taxon>Tabrizicola</taxon>
    </lineage>
</organism>
<reference evidence="1 2" key="1">
    <citation type="submission" date="2020-02" db="EMBL/GenBank/DDBJ databases">
        <authorList>
            <person name="Chen W.-M."/>
        </authorList>
    </citation>
    <scope>NUCLEOTIDE SEQUENCE [LARGE SCALE GENOMIC DNA]</scope>
    <source>
        <strain evidence="1 2">KMS-5</strain>
    </source>
</reference>
<dbReference type="Proteomes" id="UP000477782">
    <property type="component" value="Unassembled WGS sequence"/>
</dbReference>
<keyword evidence="2" id="KW-1185">Reference proteome</keyword>
<evidence type="ECO:0000313" key="2">
    <source>
        <dbReference type="Proteomes" id="UP000477782"/>
    </source>
</evidence>
<protein>
    <submittedName>
        <fullName evidence="1">Uncharacterized protein</fullName>
    </submittedName>
</protein>
<sequence>MTDAEKPIAEKPAKVKRTQSVFTLLVQVGRKEGDGLPDKATGAGLMIYASGVDEAEAVRETVAILKEADLAVLEVEGLGTIEEREAAGDEIDGEERKLMGRALAENSVIVAQMTPFYD</sequence>
<dbReference type="RefSeq" id="WP_164624125.1">
    <property type="nucleotide sequence ID" value="NZ_JAAIVJ010000003.1"/>
</dbReference>
<accession>A0A6M0QRJ7</accession>
<comment type="caution">
    <text evidence="1">The sequence shown here is derived from an EMBL/GenBank/DDBJ whole genome shotgun (WGS) entry which is preliminary data.</text>
</comment>
<proteinExistence type="predicted"/>
<name>A0A6M0QRJ7_9RHOB</name>
<dbReference type="AlphaFoldDB" id="A0A6M0QRJ7"/>
<dbReference type="EMBL" id="JAAIVJ010000003">
    <property type="protein sequence ID" value="NEY90058.1"/>
    <property type="molecule type" value="Genomic_DNA"/>
</dbReference>
<gene>
    <name evidence="1" type="ORF">G4Z14_07070</name>
</gene>